<accession>A5FTM5</accession>
<gene>
    <name evidence="6" type="ordered locus">Acry_3345</name>
</gene>
<reference evidence="6 7" key="1">
    <citation type="submission" date="2007-05" db="EMBL/GenBank/DDBJ databases">
        <title>Complete sequence of plasmid2 pACRY02 of Acidiphilium cryptum JF-5.</title>
        <authorList>
            <consortium name="US DOE Joint Genome Institute"/>
            <person name="Copeland A."/>
            <person name="Lucas S."/>
            <person name="Lapidus A."/>
            <person name="Barry K."/>
            <person name="Detter J.C."/>
            <person name="Glavina del Rio T."/>
            <person name="Hammon N."/>
            <person name="Israni S."/>
            <person name="Dalin E."/>
            <person name="Tice H."/>
            <person name="Pitluck S."/>
            <person name="Sims D."/>
            <person name="Brettin T."/>
            <person name="Bruce D."/>
            <person name="Han C."/>
            <person name="Schmutz J."/>
            <person name="Larimer F."/>
            <person name="Land M."/>
            <person name="Hauser L."/>
            <person name="Kyrpides N."/>
            <person name="Kim E."/>
            <person name="Magnuson T."/>
            <person name="Richardson P."/>
        </authorList>
    </citation>
    <scope>NUCLEOTIDE SEQUENCE [LARGE SCALE GENOMIC DNA]</scope>
    <source>
        <strain evidence="7">JF-5</strain>
        <plasmid evidence="7">Plasmid pACRY02</plasmid>
    </source>
</reference>
<evidence type="ECO:0000256" key="1">
    <source>
        <dbReference type="ARBA" id="ARBA00023015"/>
    </source>
</evidence>
<dbReference type="PROSITE" id="PS51078">
    <property type="entry name" value="ICLR_ED"/>
    <property type="match status" value="1"/>
</dbReference>
<geneLocation type="plasmid" evidence="6 7">
    <name>pACRY02</name>
</geneLocation>
<dbReference type="HOGENOM" id="CLU_062618_4_3_5"/>
<dbReference type="Proteomes" id="UP000000245">
    <property type="component" value="Plasmid pACRY02"/>
</dbReference>
<evidence type="ECO:0000313" key="6">
    <source>
        <dbReference type="EMBL" id="ABQ28957.1"/>
    </source>
</evidence>
<keyword evidence="6" id="KW-0614">Plasmid</keyword>
<evidence type="ECO:0000259" key="5">
    <source>
        <dbReference type="PROSITE" id="PS51078"/>
    </source>
</evidence>
<dbReference type="EMBL" id="CP000690">
    <property type="protein sequence ID" value="ABQ28957.1"/>
    <property type="molecule type" value="Genomic_DNA"/>
</dbReference>
<dbReference type="Pfam" id="PF01614">
    <property type="entry name" value="IclR_C"/>
    <property type="match status" value="1"/>
</dbReference>
<keyword evidence="3" id="KW-0804">Transcription</keyword>
<dbReference type="GO" id="GO:0003700">
    <property type="term" value="F:DNA-binding transcription factor activity"/>
    <property type="evidence" value="ECO:0007669"/>
    <property type="project" value="TreeGrafter"/>
</dbReference>
<dbReference type="SMART" id="SM00346">
    <property type="entry name" value="HTH_ICLR"/>
    <property type="match status" value="1"/>
</dbReference>
<keyword evidence="7" id="KW-1185">Reference proteome</keyword>
<dbReference type="Pfam" id="PF09339">
    <property type="entry name" value="HTH_IclR"/>
    <property type="match status" value="1"/>
</dbReference>
<keyword evidence="2" id="KW-0238">DNA-binding</keyword>
<dbReference type="SUPFAM" id="SSF55781">
    <property type="entry name" value="GAF domain-like"/>
    <property type="match status" value="1"/>
</dbReference>
<dbReference type="PANTHER" id="PTHR30136">
    <property type="entry name" value="HELIX-TURN-HELIX TRANSCRIPTIONAL REGULATOR, ICLR FAMILY"/>
    <property type="match status" value="1"/>
</dbReference>
<evidence type="ECO:0000256" key="2">
    <source>
        <dbReference type="ARBA" id="ARBA00023125"/>
    </source>
</evidence>
<dbReference type="Gene3D" id="3.30.450.40">
    <property type="match status" value="1"/>
</dbReference>
<dbReference type="SUPFAM" id="SSF46785">
    <property type="entry name" value="Winged helix' DNA-binding domain"/>
    <property type="match status" value="1"/>
</dbReference>
<dbReference type="InterPro" id="IPR036390">
    <property type="entry name" value="WH_DNA-bd_sf"/>
</dbReference>
<name>A5FTM5_ACICJ</name>
<dbReference type="AlphaFoldDB" id="A5FTM5"/>
<dbReference type="GO" id="GO:0045892">
    <property type="term" value="P:negative regulation of DNA-templated transcription"/>
    <property type="evidence" value="ECO:0007669"/>
    <property type="project" value="TreeGrafter"/>
</dbReference>
<dbReference type="InterPro" id="IPR014757">
    <property type="entry name" value="Tscrpt_reg_IclR_C"/>
</dbReference>
<dbReference type="InterPro" id="IPR050707">
    <property type="entry name" value="HTH_MetabolicPath_Reg"/>
</dbReference>
<evidence type="ECO:0000256" key="3">
    <source>
        <dbReference type="ARBA" id="ARBA00023163"/>
    </source>
</evidence>
<dbReference type="InterPro" id="IPR036388">
    <property type="entry name" value="WH-like_DNA-bd_sf"/>
</dbReference>
<dbReference type="InterPro" id="IPR029016">
    <property type="entry name" value="GAF-like_dom_sf"/>
</dbReference>
<evidence type="ECO:0000259" key="4">
    <source>
        <dbReference type="PROSITE" id="PS51077"/>
    </source>
</evidence>
<proteinExistence type="predicted"/>
<dbReference type="PANTHER" id="PTHR30136:SF35">
    <property type="entry name" value="HTH-TYPE TRANSCRIPTIONAL REGULATOR RV1719"/>
    <property type="match status" value="1"/>
</dbReference>
<dbReference type="RefSeq" id="WP_011930697.1">
    <property type="nucleotide sequence ID" value="NC_009468.1"/>
</dbReference>
<dbReference type="GO" id="GO:0003677">
    <property type="term" value="F:DNA binding"/>
    <property type="evidence" value="ECO:0007669"/>
    <property type="project" value="UniProtKB-KW"/>
</dbReference>
<protein>
    <submittedName>
        <fullName evidence="6">Transcriptional regulator, IclR family</fullName>
    </submittedName>
</protein>
<keyword evidence="1" id="KW-0805">Transcription regulation</keyword>
<organism evidence="6 7">
    <name type="scientific">Acidiphilium cryptum (strain JF-5)</name>
    <dbReference type="NCBI Taxonomy" id="349163"/>
    <lineage>
        <taxon>Bacteria</taxon>
        <taxon>Pseudomonadati</taxon>
        <taxon>Pseudomonadota</taxon>
        <taxon>Alphaproteobacteria</taxon>
        <taxon>Acetobacterales</taxon>
        <taxon>Acidocellaceae</taxon>
        <taxon>Acidiphilium</taxon>
    </lineage>
</organism>
<feature type="domain" description="IclR-ED" evidence="5">
    <location>
        <begin position="81"/>
        <end position="265"/>
    </location>
</feature>
<dbReference type="Gene3D" id="1.10.10.10">
    <property type="entry name" value="Winged helix-like DNA-binding domain superfamily/Winged helix DNA-binding domain"/>
    <property type="match status" value="1"/>
</dbReference>
<evidence type="ECO:0000313" key="7">
    <source>
        <dbReference type="Proteomes" id="UP000000245"/>
    </source>
</evidence>
<feature type="domain" description="HTH iclR-type" evidence="4">
    <location>
        <begin position="18"/>
        <end position="80"/>
    </location>
</feature>
<dbReference type="PROSITE" id="PS51077">
    <property type="entry name" value="HTH_ICLR"/>
    <property type="match status" value="1"/>
</dbReference>
<dbReference type="KEGG" id="acr:Acry_3345"/>
<sequence>MAEDIERDLKPKPGVPLVRALDRGIALLRAFSLTKPRQTLTELTKAAELDKGTTRRLLQTLIIAGLVDHDERSGLYALSVGVLEIASAVHTGRELREVAAPYLSDIAELCHMTTFLWVHHDGMAVCTERVRSAQPSIDAPWFGVGARTPLNCGAGPRVLLANITPEERESALRKPLVARTPVSQTDPDELRQAAERIRAAGYELAVDDFVPGLAAIGVPVFDRSGAFAGSISITSLTSQIVDNGKPRFLAELQKAALEIGRKLIEPHRL</sequence>
<dbReference type="InterPro" id="IPR005471">
    <property type="entry name" value="Tscrpt_reg_IclR_N"/>
</dbReference>